<evidence type="ECO:0000313" key="2">
    <source>
        <dbReference type="EMBL" id="GAI75732.1"/>
    </source>
</evidence>
<dbReference type="PANTHER" id="PTHR30015:SF7">
    <property type="entry name" value="TYPE IV METHYL-DIRECTED RESTRICTION ENZYME ECOKMRR"/>
    <property type="match status" value="1"/>
</dbReference>
<sequence length="69" mass="7978">RRAKKGIFITTSNFSREAIDYISKISSKIVLIDGEQLAQYMIDFNIGVSTKYSYIIKKIDSDYFEEEGE</sequence>
<dbReference type="Gene3D" id="3.40.1350.10">
    <property type="match status" value="1"/>
</dbReference>
<gene>
    <name evidence="2" type="ORF">S12H4_24201</name>
</gene>
<organism evidence="2">
    <name type="scientific">marine sediment metagenome</name>
    <dbReference type="NCBI Taxonomy" id="412755"/>
    <lineage>
        <taxon>unclassified sequences</taxon>
        <taxon>metagenomes</taxon>
        <taxon>ecological metagenomes</taxon>
    </lineage>
</organism>
<protein>
    <recommendedName>
        <fullName evidence="1">Restriction endonuclease type IV Mrr domain-containing protein</fullName>
    </recommendedName>
</protein>
<feature type="non-terminal residue" evidence="2">
    <location>
        <position position="1"/>
    </location>
</feature>
<dbReference type="InterPro" id="IPR011856">
    <property type="entry name" value="tRNA_endonuc-like_dom_sf"/>
</dbReference>
<accession>X1R4P5</accession>
<dbReference type="InterPro" id="IPR052906">
    <property type="entry name" value="Type_IV_Methyl-Rstrct_Enzyme"/>
</dbReference>
<comment type="caution">
    <text evidence="2">The sequence shown here is derived from an EMBL/GenBank/DDBJ whole genome shotgun (WGS) entry which is preliminary data.</text>
</comment>
<evidence type="ECO:0000259" key="1">
    <source>
        <dbReference type="Pfam" id="PF04471"/>
    </source>
</evidence>
<dbReference type="InterPro" id="IPR007560">
    <property type="entry name" value="Restrct_endonuc_IV_Mrr"/>
</dbReference>
<dbReference type="PANTHER" id="PTHR30015">
    <property type="entry name" value="MRR RESTRICTION SYSTEM PROTEIN"/>
    <property type="match status" value="1"/>
</dbReference>
<dbReference type="GO" id="GO:0003677">
    <property type="term" value="F:DNA binding"/>
    <property type="evidence" value="ECO:0007669"/>
    <property type="project" value="InterPro"/>
</dbReference>
<dbReference type="GO" id="GO:0015666">
    <property type="term" value="F:restriction endodeoxyribonuclease activity"/>
    <property type="evidence" value="ECO:0007669"/>
    <property type="project" value="TreeGrafter"/>
</dbReference>
<feature type="domain" description="Restriction endonuclease type IV Mrr" evidence="1">
    <location>
        <begin position="2"/>
        <end position="41"/>
    </location>
</feature>
<reference evidence="2" key="1">
    <citation type="journal article" date="2014" name="Front. Microbiol.">
        <title>High frequency of phylogenetically diverse reductive dehalogenase-homologous genes in deep subseafloor sedimentary metagenomes.</title>
        <authorList>
            <person name="Kawai M."/>
            <person name="Futagami T."/>
            <person name="Toyoda A."/>
            <person name="Takaki Y."/>
            <person name="Nishi S."/>
            <person name="Hori S."/>
            <person name="Arai W."/>
            <person name="Tsubouchi T."/>
            <person name="Morono Y."/>
            <person name="Uchiyama I."/>
            <person name="Ito T."/>
            <person name="Fujiyama A."/>
            <person name="Inagaki F."/>
            <person name="Takami H."/>
        </authorList>
    </citation>
    <scope>NUCLEOTIDE SEQUENCE</scope>
    <source>
        <strain evidence="2">Expedition CK06-06</strain>
    </source>
</reference>
<name>X1R4P5_9ZZZZ</name>
<dbReference type="Pfam" id="PF04471">
    <property type="entry name" value="Mrr_cat"/>
    <property type="match status" value="1"/>
</dbReference>
<dbReference type="AlphaFoldDB" id="X1R4P5"/>
<dbReference type="GO" id="GO:0009307">
    <property type="term" value="P:DNA restriction-modification system"/>
    <property type="evidence" value="ECO:0007669"/>
    <property type="project" value="InterPro"/>
</dbReference>
<dbReference type="EMBL" id="BARW01013065">
    <property type="protein sequence ID" value="GAI75732.1"/>
    <property type="molecule type" value="Genomic_DNA"/>
</dbReference>
<proteinExistence type="predicted"/>